<dbReference type="AlphaFoldDB" id="A0ABD3P5N2"/>
<reference evidence="2 3" key="1">
    <citation type="submission" date="2024-10" db="EMBL/GenBank/DDBJ databases">
        <title>Updated reference genomes for cyclostephanoid diatoms.</title>
        <authorList>
            <person name="Roberts W.R."/>
            <person name="Alverson A.J."/>
        </authorList>
    </citation>
    <scope>NUCLEOTIDE SEQUENCE [LARGE SCALE GENOMIC DNA]</scope>
    <source>
        <strain evidence="2 3">AJA010-31</strain>
    </source>
</reference>
<feature type="region of interest" description="Disordered" evidence="1">
    <location>
        <begin position="179"/>
        <end position="205"/>
    </location>
</feature>
<comment type="caution">
    <text evidence="2">The sequence shown here is derived from an EMBL/GenBank/DDBJ whole genome shotgun (WGS) entry which is preliminary data.</text>
</comment>
<accession>A0ABD3P5N2</accession>
<feature type="compositionally biased region" description="Polar residues" evidence="1">
    <location>
        <begin position="426"/>
        <end position="438"/>
    </location>
</feature>
<feature type="region of interest" description="Disordered" evidence="1">
    <location>
        <begin position="313"/>
        <end position="341"/>
    </location>
</feature>
<feature type="compositionally biased region" description="Basic residues" evidence="1">
    <location>
        <begin position="472"/>
        <end position="483"/>
    </location>
</feature>
<proteinExistence type="predicted"/>
<organism evidence="2 3">
    <name type="scientific">Cyclotella atomus</name>
    <dbReference type="NCBI Taxonomy" id="382360"/>
    <lineage>
        <taxon>Eukaryota</taxon>
        <taxon>Sar</taxon>
        <taxon>Stramenopiles</taxon>
        <taxon>Ochrophyta</taxon>
        <taxon>Bacillariophyta</taxon>
        <taxon>Coscinodiscophyceae</taxon>
        <taxon>Thalassiosirophycidae</taxon>
        <taxon>Stephanodiscales</taxon>
        <taxon>Stephanodiscaceae</taxon>
        <taxon>Cyclotella</taxon>
    </lineage>
</organism>
<name>A0ABD3P5N2_9STRA</name>
<feature type="region of interest" description="Disordered" evidence="1">
    <location>
        <begin position="564"/>
        <end position="625"/>
    </location>
</feature>
<feature type="region of interest" description="Disordered" evidence="1">
    <location>
        <begin position="1"/>
        <end position="43"/>
    </location>
</feature>
<feature type="compositionally biased region" description="Basic residues" evidence="1">
    <location>
        <begin position="579"/>
        <end position="596"/>
    </location>
</feature>
<feature type="compositionally biased region" description="Acidic residues" evidence="1">
    <location>
        <begin position="487"/>
        <end position="499"/>
    </location>
</feature>
<feature type="region of interest" description="Disordered" evidence="1">
    <location>
        <begin position="373"/>
        <end position="523"/>
    </location>
</feature>
<evidence type="ECO:0000256" key="1">
    <source>
        <dbReference type="SAM" id="MobiDB-lite"/>
    </source>
</evidence>
<protein>
    <submittedName>
        <fullName evidence="2">Uncharacterized protein</fullName>
    </submittedName>
</protein>
<feature type="region of interest" description="Disordered" evidence="1">
    <location>
        <begin position="933"/>
        <end position="964"/>
    </location>
</feature>
<feature type="compositionally biased region" description="Low complexity" evidence="1">
    <location>
        <begin position="506"/>
        <end position="516"/>
    </location>
</feature>
<evidence type="ECO:0000313" key="3">
    <source>
        <dbReference type="Proteomes" id="UP001530400"/>
    </source>
</evidence>
<sequence length="964" mass="106774">MKDCPWIDAATSDNHTTPKRPNPTHILHQSPDTMDQSQSPENPLDVTAEMMSQTTANLLANMAMDVSLNASGASNNNTDSRMRPLHAIHKEHGTSSSNNITRTMGPNEILYRTKHDGFVTKTIRSYAARGGVKLPKYRQMNEDQRKEAMAEVDALLERLSCGSAKSAAASVNVQRGHATNAADETLGSPTTMGEHNETFGSATTLGENQSVSLLTANKTRLNQSTGSAITMGEGLKSLATLNQSVSLLEESMVLLSEDEEEDNMETAVVDDDAESRFSTGHSPISPIERTRHASIPLESTLFQAELSPAFSTYRPNSKRCASNSGKRGLKSRVRLDESDDAESSLLKHFEGNEDMFCEEDAFSCGSPIQRRFSCDLDDGNGGGEFKDDRQREEEEEASRFSLQEDIDFGNNGHDDDEEGVVETQRAGYQQSQWSTFQNADPKVTYPEGDEEDDSPVRRRLIRFDGNSQRPTTSRKHQSLKRQHNPTVDEEANESEEEVSLEEKMADMGVDDVGNNSGDDDPIQTVKNLSRRAKALESQGVDSSLLDEVAPTDIRLRDGAHFRMDPLRCRQTKDKAGSKSTKKQPKSVRIQHPKAKSKVAAAKHYESESENELSDPDPSFTDPISRFPTRVASRLNGAYDFIMSKEERDTNQPVDISSSLKESCGVLLSMPIDQCVSITSKLLIQTIKSSRTHQRSMNGLKKSKRYTPNVHLIQEKDVLAGGTLIVLRDKADFPQWGVALREYTSLSVMNHAEMQSSLRKLANTAAKCAGFDVVLSTYDAIKAKEVTVPVDENGRAMLEADSSEANEDGGWLTSRVAGSQTGGQAPRKCHQLSVLHRMSWYRVIMLDVLGRKGFLTKPGTARVQAAVAINANSRFVLFEKEDEATGKPTEKFKDDRRQLRSVTTALQLPTTLKLDKFINSYVLDVNKVCRGNDAQLKDESSSELEESFEEEYSSDDENLTEPYSY</sequence>
<feature type="compositionally biased region" description="Polar residues" evidence="1">
    <location>
        <begin position="187"/>
        <end position="205"/>
    </location>
</feature>
<feature type="compositionally biased region" description="Polar residues" evidence="1">
    <location>
        <begin position="30"/>
        <end position="41"/>
    </location>
</feature>
<dbReference type="Proteomes" id="UP001530400">
    <property type="component" value="Unassembled WGS sequence"/>
</dbReference>
<feature type="compositionally biased region" description="Basic and acidic residues" evidence="1">
    <location>
        <begin position="564"/>
        <end position="576"/>
    </location>
</feature>
<gene>
    <name evidence="2" type="ORF">ACHAWO_008299</name>
</gene>
<dbReference type="EMBL" id="JALLPJ020000796">
    <property type="protein sequence ID" value="KAL3782718.1"/>
    <property type="molecule type" value="Genomic_DNA"/>
</dbReference>
<evidence type="ECO:0000313" key="2">
    <source>
        <dbReference type="EMBL" id="KAL3782718.1"/>
    </source>
</evidence>
<feature type="compositionally biased region" description="Polar residues" evidence="1">
    <location>
        <begin position="313"/>
        <end position="325"/>
    </location>
</feature>
<keyword evidence="3" id="KW-1185">Reference proteome</keyword>
<feature type="compositionally biased region" description="Acidic residues" evidence="1">
    <location>
        <begin position="940"/>
        <end position="958"/>
    </location>
</feature>